<gene>
    <name evidence="4" type="ORF">RJT34_29338</name>
</gene>
<evidence type="ECO:0008006" key="6">
    <source>
        <dbReference type="Google" id="ProtNLM"/>
    </source>
</evidence>
<dbReference type="InterPro" id="IPR001810">
    <property type="entry name" value="F-box_dom"/>
</dbReference>
<organism evidence="4 5">
    <name type="scientific">Clitoria ternatea</name>
    <name type="common">Butterfly pea</name>
    <dbReference type="NCBI Taxonomy" id="43366"/>
    <lineage>
        <taxon>Eukaryota</taxon>
        <taxon>Viridiplantae</taxon>
        <taxon>Streptophyta</taxon>
        <taxon>Embryophyta</taxon>
        <taxon>Tracheophyta</taxon>
        <taxon>Spermatophyta</taxon>
        <taxon>Magnoliopsida</taxon>
        <taxon>eudicotyledons</taxon>
        <taxon>Gunneridae</taxon>
        <taxon>Pentapetalae</taxon>
        <taxon>rosids</taxon>
        <taxon>fabids</taxon>
        <taxon>Fabales</taxon>
        <taxon>Fabaceae</taxon>
        <taxon>Papilionoideae</taxon>
        <taxon>50 kb inversion clade</taxon>
        <taxon>NPAAA clade</taxon>
        <taxon>indigoferoid/millettioid clade</taxon>
        <taxon>Phaseoleae</taxon>
        <taxon>Clitoria</taxon>
    </lineage>
</organism>
<dbReference type="AlphaFoldDB" id="A0AAN9ID34"/>
<evidence type="ECO:0000313" key="4">
    <source>
        <dbReference type="EMBL" id="KAK7272620.1"/>
    </source>
</evidence>
<feature type="domain" description="F-box" evidence="2">
    <location>
        <begin position="48"/>
        <end position="85"/>
    </location>
</feature>
<dbReference type="PANTHER" id="PTHR31900">
    <property type="entry name" value="F-BOX/RNI SUPERFAMILY PROTEIN-RELATED"/>
    <property type="match status" value="1"/>
</dbReference>
<dbReference type="PANTHER" id="PTHR31900:SF32">
    <property type="entry name" value="F-BOX_RNI_FBD-LIKE DOMAIN PROTEIN"/>
    <property type="match status" value="1"/>
</dbReference>
<sequence length="488" mass="55500">MHGKTKVKVYGEEERNLMASASTVTGHSSTSKFKYPKRPKGDEGEDKLSKLAESVIIHILSFLPTKDAVRTSVLSKKWIHHWTSLTKLDINDTVFFSPKKKTGGKQLFINFVNRVLLLNKTSTREGVSLVITNKYDVSLVNMWISSILMQSLKYLHVDIRFELTFSNLTSHALFNCFRLTEMVLKLCCCAIRVPEGFIYFGQLKLMKLSGITFTFDSYSVSKLHFPVLKRFETINCTWLSAYGVTLHAPLLEIVKVQQYTESESPGPVSCAIKFSTSHLKEINYCGYVDYLPESIILLEPSSARNASLDIDLERWQWVDRVPETGSPVCQLFKQFRHIKSLKFKGTEVLSEIKVADLPLFGNLSSLKLGSITGELLFGFLAKSPVLNTLVFKRISELDKEFLDSAIVPDCLRSTLKVVKFGLVNGREEEVNLAKFLIENGLVLQRLSFSHSGFRRIYQSKAVEEFKEKIFSFKKGFSSGIVEFSHYYY</sequence>
<comment type="caution">
    <text evidence="4">The sequence shown here is derived from an EMBL/GenBank/DDBJ whole genome shotgun (WGS) entry which is preliminary data.</text>
</comment>
<dbReference type="Pfam" id="PF08387">
    <property type="entry name" value="FBD"/>
    <property type="match status" value="1"/>
</dbReference>
<evidence type="ECO:0000259" key="3">
    <source>
        <dbReference type="Pfam" id="PF08387"/>
    </source>
</evidence>
<dbReference type="SUPFAM" id="SSF81383">
    <property type="entry name" value="F-box domain"/>
    <property type="match status" value="1"/>
</dbReference>
<dbReference type="EMBL" id="JAYKXN010000007">
    <property type="protein sequence ID" value="KAK7272620.1"/>
    <property type="molecule type" value="Genomic_DNA"/>
</dbReference>
<dbReference type="Proteomes" id="UP001359559">
    <property type="component" value="Unassembled WGS sequence"/>
</dbReference>
<protein>
    <recommendedName>
        <fullName evidence="6">F-box domain-containing protein</fullName>
    </recommendedName>
</protein>
<dbReference type="InterPro" id="IPR050232">
    <property type="entry name" value="FBL13/AtMIF1-like"/>
</dbReference>
<proteinExistence type="predicted"/>
<dbReference type="SUPFAM" id="SSF52047">
    <property type="entry name" value="RNI-like"/>
    <property type="match status" value="1"/>
</dbReference>
<dbReference type="InterPro" id="IPR006566">
    <property type="entry name" value="FBD"/>
</dbReference>
<evidence type="ECO:0000313" key="5">
    <source>
        <dbReference type="Proteomes" id="UP001359559"/>
    </source>
</evidence>
<reference evidence="4 5" key="1">
    <citation type="submission" date="2024-01" db="EMBL/GenBank/DDBJ databases">
        <title>The genomes of 5 underutilized Papilionoideae crops provide insights into root nodulation and disease resistance.</title>
        <authorList>
            <person name="Yuan L."/>
        </authorList>
    </citation>
    <scope>NUCLEOTIDE SEQUENCE [LARGE SCALE GENOMIC DNA]</scope>
    <source>
        <strain evidence="4">LY-2023</strain>
        <tissue evidence="4">Leaf</tissue>
    </source>
</reference>
<evidence type="ECO:0000259" key="2">
    <source>
        <dbReference type="Pfam" id="PF00646"/>
    </source>
</evidence>
<name>A0AAN9ID34_CLITE</name>
<dbReference type="CDD" id="cd22160">
    <property type="entry name" value="F-box_AtFBL13-like"/>
    <property type="match status" value="1"/>
</dbReference>
<dbReference type="InterPro" id="IPR053781">
    <property type="entry name" value="F-box_AtFBL13-like"/>
</dbReference>
<dbReference type="Pfam" id="PF00646">
    <property type="entry name" value="F-box"/>
    <property type="match status" value="1"/>
</dbReference>
<feature type="domain" description="FBD" evidence="3">
    <location>
        <begin position="407"/>
        <end position="448"/>
    </location>
</feature>
<evidence type="ECO:0000256" key="1">
    <source>
        <dbReference type="SAM" id="MobiDB-lite"/>
    </source>
</evidence>
<dbReference type="InterPro" id="IPR036047">
    <property type="entry name" value="F-box-like_dom_sf"/>
</dbReference>
<feature type="compositionally biased region" description="Polar residues" evidence="1">
    <location>
        <begin position="20"/>
        <end position="32"/>
    </location>
</feature>
<feature type="region of interest" description="Disordered" evidence="1">
    <location>
        <begin position="20"/>
        <end position="45"/>
    </location>
</feature>
<accession>A0AAN9ID34</accession>
<keyword evidence="5" id="KW-1185">Reference proteome</keyword>